<dbReference type="InterPro" id="IPR027417">
    <property type="entry name" value="P-loop_NTPase"/>
</dbReference>
<dbReference type="Gene3D" id="3.40.50.300">
    <property type="entry name" value="P-loop containing nucleotide triphosphate hydrolases"/>
    <property type="match status" value="1"/>
</dbReference>
<dbReference type="Proteomes" id="UP001159405">
    <property type="component" value="Unassembled WGS sequence"/>
</dbReference>
<feature type="region of interest" description="Disordered" evidence="2">
    <location>
        <begin position="626"/>
        <end position="657"/>
    </location>
</feature>
<sequence>MSKPCSQLNSKVIRDKVECHIVAAIEKTCSVVCFPCVWRVSDEEIQQAWNWICEKRDECDLELSKLSEVCFFFSAISTSKLDSKKKKSTTSDEGRENDESNEESAINPSQISTPGKQVFPAISYWVACQTQNGSAVNRMKIQRALGKCGLEFYLSRASRKKNSHDLNQLCQVLKDHKNPCLMNFVEASYQHCLSALQDEIDICDDEQSQEMLSTENVVRVRVLREEFKPMMTTSIRELRRAGLKIDCFGLHENESSTPGVEIPCTPHKPLSCPLTVLCNDIHAAMKKLQFSVYREMCTRKLQNHNLLSSFFFCSMKSFLLNLMGNECFKDRLVQHFQRVLPLLSEPESSLIGQLKIDRNLVEVQNGWFWSFSEGAFVQGVIPESERGITSPRAYVHYDNLQEPDPKYFEQILTNSLPEGQIQQFCADFLALFRDKEHKRPVPCAIGASDSGKTSLFSPVFQIVPLSRIARLTKQKSFNKSMIDSSTEVIFLDEAYNNLLDIDDWKIICQGGFTSHDVKWKKAQGFHCRASMYITCQQEMDFGEAHNDAMNRRLHKYFFRSLPQVNPEANQWLREHAMDCIVWAQKMVATNSTTAQTGRTLGEREDGLESEDIQRILSVSLLDEHAPECNTEGGEISLTDEEESEAESDSSDENEDDNHIDKLRHELEKAVPGGFRHRQLSMLLRNAQTQHKAIQDRQIAGRRRYLVNLGVTSKSQADRLITHPDEPLPTDLARREQQALNDRAERLEKQRERDEQEKVKKAFSNPWLLEIEKEMAENNMRLERGTDPDMSATLTSLLEIDCEKLRAFHEKQGTIRLQMAVEKRKEICVKRGLVDPRYASSIRDVYSPLPVIVEGSNQNMSRPTASNDHGNTRKTPSYDPPEDTHQTMFTPPTSQEAVEWESEDMFITPKTPCYEPSFDESICTGSSPLLRRVPSPDNRPSKRARLSRSQTTEGQKRVTTFFQFAETCKK</sequence>
<reference evidence="3 4" key="1">
    <citation type="submission" date="2022-05" db="EMBL/GenBank/DDBJ databases">
        <authorList>
            <consortium name="Genoscope - CEA"/>
            <person name="William W."/>
        </authorList>
    </citation>
    <scope>NUCLEOTIDE SEQUENCE [LARGE SCALE GENOMIC DNA]</scope>
</reference>
<feature type="compositionally biased region" description="Basic and acidic residues" evidence="2">
    <location>
        <begin position="89"/>
        <end position="98"/>
    </location>
</feature>
<keyword evidence="1" id="KW-0175">Coiled coil</keyword>
<dbReference type="EMBL" id="CALNXK010000388">
    <property type="protein sequence ID" value="CAH3184467.1"/>
    <property type="molecule type" value="Genomic_DNA"/>
</dbReference>
<keyword evidence="4" id="KW-1185">Reference proteome</keyword>
<evidence type="ECO:0000313" key="3">
    <source>
        <dbReference type="EMBL" id="CAH3184467.1"/>
    </source>
</evidence>
<accession>A0ABN8S2T7</accession>
<feature type="region of interest" description="Disordered" evidence="2">
    <location>
        <begin position="84"/>
        <end position="113"/>
    </location>
</feature>
<gene>
    <name evidence="3" type="ORF">PLOB_00030256</name>
</gene>
<feature type="region of interest" description="Disordered" evidence="2">
    <location>
        <begin position="924"/>
        <end position="953"/>
    </location>
</feature>
<name>A0ABN8S2T7_9CNID</name>
<feature type="coiled-coil region" evidence="1">
    <location>
        <begin position="729"/>
        <end position="756"/>
    </location>
</feature>
<evidence type="ECO:0000256" key="2">
    <source>
        <dbReference type="SAM" id="MobiDB-lite"/>
    </source>
</evidence>
<feature type="compositionally biased region" description="Acidic residues" evidence="2">
    <location>
        <begin position="637"/>
        <end position="655"/>
    </location>
</feature>
<protein>
    <submittedName>
        <fullName evidence="3">Uncharacterized protein</fullName>
    </submittedName>
</protein>
<feature type="compositionally biased region" description="Polar residues" evidence="2">
    <location>
        <begin position="103"/>
        <end position="113"/>
    </location>
</feature>
<evidence type="ECO:0000256" key="1">
    <source>
        <dbReference type="SAM" id="Coils"/>
    </source>
</evidence>
<organism evidence="3 4">
    <name type="scientific">Porites lobata</name>
    <dbReference type="NCBI Taxonomy" id="104759"/>
    <lineage>
        <taxon>Eukaryota</taxon>
        <taxon>Metazoa</taxon>
        <taxon>Cnidaria</taxon>
        <taxon>Anthozoa</taxon>
        <taxon>Hexacorallia</taxon>
        <taxon>Scleractinia</taxon>
        <taxon>Fungiina</taxon>
        <taxon>Poritidae</taxon>
        <taxon>Porites</taxon>
    </lineage>
</organism>
<dbReference type="SUPFAM" id="SSF52540">
    <property type="entry name" value="P-loop containing nucleoside triphosphate hydrolases"/>
    <property type="match status" value="1"/>
</dbReference>
<evidence type="ECO:0000313" key="4">
    <source>
        <dbReference type="Proteomes" id="UP001159405"/>
    </source>
</evidence>
<feature type="compositionally biased region" description="Polar residues" evidence="2">
    <location>
        <begin position="854"/>
        <end position="874"/>
    </location>
</feature>
<proteinExistence type="predicted"/>
<feature type="region of interest" description="Disordered" evidence="2">
    <location>
        <begin position="854"/>
        <end position="889"/>
    </location>
</feature>
<comment type="caution">
    <text evidence="3">The sequence shown here is derived from an EMBL/GenBank/DDBJ whole genome shotgun (WGS) entry which is preliminary data.</text>
</comment>